<keyword evidence="2" id="KW-0472">Membrane</keyword>
<comment type="caution">
    <text evidence="3">The sequence shown here is derived from an EMBL/GenBank/DDBJ whole genome shotgun (WGS) entry which is preliminary data.</text>
</comment>
<dbReference type="Proteomes" id="UP001595685">
    <property type="component" value="Unassembled WGS sequence"/>
</dbReference>
<evidence type="ECO:0000313" key="4">
    <source>
        <dbReference type="Proteomes" id="UP001595685"/>
    </source>
</evidence>
<accession>A0ABV7WH42</accession>
<feature type="region of interest" description="Disordered" evidence="1">
    <location>
        <begin position="55"/>
        <end position="84"/>
    </location>
</feature>
<protein>
    <submittedName>
        <fullName evidence="3">Uncharacterized protein</fullName>
    </submittedName>
</protein>
<sequence length="84" mass="8469">MSPSALVVLLGAIALGRTVFGVLLVLAYGLGMAGVLTALGLLLVHGRARLERLAPAAGRAPRSAPSVACSRRSLPFSWSSSAAA</sequence>
<proteinExistence type="predicted"/>
<keyword evidence="4" id="KW-1185">Reference proteome</keyword>
<feature type="compositionally biased region" description="Low complexity" evidence="1">
    <location>
        <begin position="55"/>
        <end position="66"/>
    </location>
</feature>
<reference evidence="4" key="1">
    <citation type="journal article" date="2019" name="Int. J. Syst. Evol. Microbiol.">
        <title>The Global Catalogue of Microorganisms (GCM) 10K type strain sequencing project: providing services to taxonomists for standard genome sequencing and annotation.</title>
        <authorList>
            <consortium name="The Broad Institute Genomics Platform"/>
            <consortium name="The Broad Institute Genome Sequencing Center for Infectious Disease"/>
            <person name="Wu L."/>
            <person name="Ma J."/>
        </authorList>
    </citation>
    <scope>NUCLEOTIDE SEQUENCE [LARGE SCALE GENOMIC DNA]</scope>
    <source>
        <strain evidence="4">NCAIM B.02333</strain>
    </source>
</reference>
<evidence type="ECO:0000313" key="3">
    <source>
        <dbReference type="EMBL" id="MFC3689193.1"/>
    </source>
</evidence>
<dbReference type="EMBL" id="JBHRWW010000008">
    <property type="protein sequence ID" value="MFC3689193.1"/>
    <property type="molecule type" value="Genomic_DNA"/>
</dbReference>
<organism evidence="3 4">
    <name type="scientific">Aquipuribacter hungaricus</name>
    <dbReference type="NCBI Taxonomy" id="545624"/>
    <lineage>
        <taxon>Bacteria</taxon>
        <taxon>Bacillati</taxon>
        <taxon>Actinomycetota</taxon>
        <taxon>Actinomycetes</taxon>
        <taxon>Micrococcales</taxon>
        <taxon>Intrasporangiaceae</taxon>
        <taxon>Aquipuribacter</taxon>
    </lineage>
</organism>
<keyword evidence="2" id="KW-1133">Transmembrane helix</keyword>
<name>A0ABV7WH42_9MICO</name>
<evidence type="ECO:0000256" key="1">
    <source>
        <dbReference type="SAM" id="MobiDB-lite"/>
    </source>
</evidence>
<evidence type="ECO:0000256" key="2">
    <source>
        <dbReference type="SAM" id="Phobius"/>
    </source>
</evidence>
<keyword evidence="2" id="KW-0812">Transmembrane</keyword>
<dbReference type="RefSeq" id="WP_340288374.1">
    <property type="nucleotide sequence ID" value="NZ_JBBEOI010000002.1"/>
</dbReference>
<feature type="transmembrane region" description="Helical" evidence="2">
    <location>
        <begin position="26"/>
        <end position="44"/>
    </location>
</feature>
<gene>
    <name evidence="3" type="ORF">ACFOLH_12650</name>
</gene>